<evidence type="ECO:0000313" key="8">
    <source>
        <dbReference type="Proteomes" id="UP001168540"/>
    </source>
</evidence>
<dbReference type="RefSeq" id="WP_289831486.1">
    <property type="nucleotide sequence ID" value="NZ_JAUEDK010000044.1"/>
</dbReference>
<dbReference type="EMBL" id="JAUEDK010000044">
    <property type="protein sequence ID" value="MDN0076848.1"/>
    <property type="molecule type" value="Genomic_DNA"/>
</dbReference>
<evidence type="ECO:0000313" key="7">
    <source>
        <dbReference type="EMBL" id="MDN0076848.1"/>
    </source>
</evidence>
<keyword evidence="3 6" id="KW-0812">Transmembrane</keyword>
<comment type="caution">
    <text evidence="7">The sequence shown here is derived from an EMBL/GenBank/DDBJ whole genome shotgun (WGS) entry which is preliminary data.</text>
</comment>
<dbReference type="Pfam" id="PF01943">
    <property type="entry name" value="Polysacc_synt"/>
    <property type="match status" value="1"/>
</dbReference>
<feature type="transmembrane region" description="Helical" evidence="6">
    <location>
        <begin position="178"/>
        <end position="197"/>
    </location>
</feature>
<evidence type="ECO:0000256" key="5">
    <source>
        <dbReference type="ARBA" id="ARBA00023136"/>
    </source>
</evidence>
<evidence type="ECO:0000256" key="4">
    <source>
        <dbReference type="ARBA" id="ARBA00022989"/>
    </source>
</evidence>
<feature type="transmembrane region" description="Helical" evidence="6">
    <location>
        <begin position="78"/>
        <end position="101"/>
    </location>
</feature>
<comment type="subcellular location">
    <subcellularLocation>
        <location evidence="1">Cell membrane</location>
        <topology evidence="1">Multi-pass membrane protein</topology>
    </subcellularLocation>
</comment>
<dbReference type="PANTHER" id="PTHR30250:SF26">
    <property type="entry name" value="PSMA PROTEIN"/>
    <property type="match status" value="1"/>
</dbReference>
<keyword evidence="8" id="KW-1185">Reference proteome</keyword>
<feature type="transmembrane region" description="Helical" evidence="6">
    <location>
        <begin position="37"/>
        <end position="57"/>
    </location>
</feature>
<dbReference type="CDD" id="cd13128">
    <property type="entry name" value="MATE_Wzx_like"/>
    <property type="match status" value="1"/>
</dbReference>
<evidence type="ECO:0000256" key="3">
    <source>
        <dbReference type="ARBA" id="ARBA00022692"/>
    </source>
</evidence>
<name>A0ABT7XSR3_9NEIS</name>
<dbReference type="InterPro" id="IPR050833">
    <property type="entry name" value="Poly_Biosynth_Transport"/>
</dbReference>
<accession>A0ABT7XSR3</accession>
<feature type="transmembrane region" description="Helical" evidence="6">
    <location>
        <begin position="121"/>
        <end position="141"/>
    </location>
</feature>
<keyword evidence="2" id="KW-1003">Cell membrane</keyword>
<evidence type="ECO:0000256" key="2">
    <source>
        <dbReference type="ARBA" id="ARBA00022475"/>
    </source>
</evidence>
<dbReference type="PANTHER" id="PTHR30250">
    <property type="entry name" value="PST FAMILY PREDICTED COLANIC ACID TRANSPORTER"/>
    <property type="match status" value="1"/>
</dbReference>
<feature type="transmembrane region" description="Helical" evidence="6">
    <location>
        <begin position="333"/>
        <end position="352"/>
    </location>
</feature>
<feature type="transmembrane region" description="Helical" evidence="6">
    <location>
        <begin position="296"/>
        <end position="321"/>
    </location>
</feature>
<sequence length="414" mass="45148">MSLIKNSAWNIAGFAIPSLIAIPAIGILARKLGVEKFGIFTLAYAIVGYASIFDAGLSRSVIRAVAMHRDDGEKLRNIVGTSLRVVFLLSTLAAAILWLSAAPLSSLLKIPNEISTDARSSFRVLALAIPAFLLGQVWLAYLEGTERFAELNIQKIATNSLIATLPALAILINNSLQASIIGLVVGRIIAALVSFAMCQRAMPKGQQNFDFQTLKSLIQFGSWVTISNIISPIMVYLDRFILSHILGSQRVAFYTAPSEAIMRMLAIPSAVARALFPKLSYQRNAHQHRRLYKNSLLGLLITCSAMAIPVCIFANEILTLWMGKDYAGEPAMVFRILLIGFISNSLAQIPFAKIQAQGQSRTTAALHAIEIIPYLLLMVFLIGKYATLGAATAWSVRLTVDFIALSWLASRIKP</sequence>
<reference evidence="7" key="1">
    <citation type="submission" date="2023-06" db="EMBL/GenBank/DDBJ databases">
        <authorList>
            <person name="Zhang S."/>
        </authorList>
    </citation>
    <scope>NUCLEOTIDE SEQUENCE</scope>
    <source>
        <strain evidence="7">SG2303</strain>
    </source>
</reference>
<organism evidence="7 8">
    <name type="scientific">Crenobacter oryzisoli</name>
    <dbReference type="NCBI Taxonomy" id="3056844"/>
    <lineage>
        <taxon>Bacteria</taxon>
        <taxon>Pseudomonadati</taxon>
        <taxon>Pseudomonadota</taxon>
        <taxon>Betaproteobacteria</taxon>
        <taxon>Neisseriales</taxon>
        <taxon>Neisseriaceae</taxon>
        <taxon>Crenobacter</taxon>
    </lineage>
</organism>
<feature type="transmembrane region" description="Helical" evidence="6">
    <location>
        <begin position="7"/>
        <end position="25"/>
    </location>
</feature>
<dbReference type="Proteomes" id="UP001168540">
    <property type="component" value="Unassembled WGS sequence"/>
</dbReference>
<evidence type="ECO:0000256" key="1">
    <source>
        <dbReference type="ARBA" id="ARBA00004651"/>
    </source>
</evidence>
<evidence type="ECO:0000256" key="6">
    <source>
        <dbReference type="SAM" id="Phobius"/>
    </source>
</evidence>
<keyword evidence="5 6" id="KW-0472">Membrane</keyword>
<protein>
    <submittedName>
        <fullName evidence="7">Flippase</fullName>
    </submittedName>
</protein>
<gene>
    <name evidence="7" type="ORF">QU481_18550</name>
</gene>
<proteinExistence type="predicted"/>
<feature type="transmembrane region" description="Helical" evidence="6">
    <location>
        <begin position="153"/>
        <end position="172"/>
    </location>
</feature>
<dbReference type="InterPro" id="IPR002797">
    <property type="entry name" value="Polysacc_synth"/>
</dbReference>
<keyword evidence="4 6" id="KW-1133">Transmembrane helix</keyword>